<proteinExistence type="predicted"/>
<dbReference type="Proteomes" id="UP001549204">
    <property type="component" value="Unassembled WGS sequence"/>
</dbReference>
<dbReference type="PANTHER" id="PTHR43537">
    <property type="entry name" value="TRANSCRIPTIONAL REGULATOR, GNTR FAMILY"/>
    <property type="match status" value="1"/>
</dbReference>
<evidence type="ECO:0000259" key="4">
    <source>
        <dbReference type="PROSITE" id="PS50949"/>
    </source>
</evidence>
<dbReference type="GO" id="GO:0003677">
    <property type="term" value="F:DNA binding"/>
    <property type="evidence" value="ECO:0007669"/>
    <property type="project" value="UniProtKB-KW"/>
</dbReference>
<dbReference type="SMART" id="SM00895">
    <property type="entry name" value="FCD"/>
    <property type="match status" value="1"/>
</dbReference>
<evidence type="ECO:0000313" key="6">
    <source>
        <dbReference type="Proteomes" id="UP001549204"/>
    </source>
</evidence>
<keyword evidence="2 5" id="KW-0238">DNA-binding</keyword>
<keyword evidence="1" id="KW-0805">Transcription regulation</keyword>
<name>A0ABV2GJ42_9HYPH</name>
<sequence length="226" mass="25085">MSIKPLATDNLSTRAYTSIRAALIDGDFAPGERLVIYDIAERLGTSVTPVREACLRLVSEQGLEIRSGRFLTVPDLDLGRYLEIRKIRIALEGLATREGAINATPQYVERLADCHARFVKASRAHDNFNSIRLNREFHFGVYQLCNMKMLLGQIENLWVSMGPILKVYYREHADDHYLGAEEHVNVMAALERRDGAAASEALVGDIERGGEGILAYLGARPLAAVS</sequence>
<dbReference type="InterPro" id="IPR008920">
    <property type="entry name" value="TF_FadR/GntR_C"/>
</dbReference>
<dbReference type="InterPro" id="IPR036390">
    <property type="entry name" value="WH_DNA-bd_sf"/>
</dbReference>
<feature type="domain" description="HTH gntR-type" evidence="4">
    <location>
        <begin position="9"/>
        <end position="76"/>
    </location>
</feature>
<dbReference type="Gene3D" id="1.10.10.10">
    <property type="entry name" value="Winged helix-like DNA-binding domain superfamily/Winged helix DNA-binding domain"/>
    <property type="match status" value="1"/>
</dbReference>
<evidence type="ECO:0000256" key="2">
    <source>
        <dbReference type="ARBA" id="ARBA00023125"/>
    </source>
</evidence>
<evidence type="ECO:0000313" key="5">
    <source>
        <dbReference type="EMBL" id="MET3578169.1"/>
    </source>
</evidence>
<protein>
    <submittedName>
        <fullName evidence="5">DNA-binding GntR family transcriptional regulator</fullName>
    </submittedName>
</protein>
<organism evidence="5 6">
    <name type="scientific">Mesorhizobium robiniae</name>
    <dbReference type="NCBI Taxonomy" id="559315"/>
    <lineage>
        <taxon>Bacteria</taxon>
        <taxon>Pseudomonadati</taxon>
        <taxon>Pseudomonadota</taxon>
        <taxon>Alphaproteobacteria</taxon>
        <taxon>Hyphomicrobiales</taxon>
        <taxon>Phyllobacteriaceae</taxon>
        <taxon>Mesorhizobium</taxon>
    </lineage>
</organism>
<evidence type="ECO:0000256" key="3">
    <source>
        <dbReference type="ARBA" id="ARBA00023163"/>
    </source>
</evidence>
<dbReference type="PROSITE" id="PS50949">
    <property type="entry name" value="HTH_GNTR"/>
    <property type="match status" value="1"/>
</dbReference>
<comment type="caution">
    <text evidence="5">The sequence shown here is derived from an EMBL/GenBank/DDBJ whole genome shotgun (WGS) entry which is preliminary data.</text>
</comment>
<dbReference type="InterPro" id="IPR000524">
    <property type="entry name" value="Tscrpt_reg_HTH_GntR"/>
</dbReference>
<reference evidence="5 6" key="1">
    <citation type="submission" date="2024-06" db="EMBL/GenBank/DDBJ databases">
        <title>Genomic Encyclopedia of Type Strains, Phase IV (KMG-IV): sequencing the most valuable type-strain genomes for metagenomic binning, comparative biology and taxonomic classification.</title>
        <authorList>
            <person name="Goeker M."/>
        </authorList>
    </citation>
    <scope>NUCLEOTIDE SEQUENCE [LARGE SCALE GENOMIC DNA]</scope>
    <source>
        <strain evidence="5 6">DSM 100022</strain>
    </source>
</reference>
<dbReference type="RefSeq" id="WP_352937273.1">
    <property type="nucleotide sequence ID" value="NZ_JBEPMC010000002.1"/>
</dbReference>
<dbReference type="Pfam" id="PF07729">
    <property type="entry name" value="FCD"/>
    <property type="match status" value="1"/>
</dbReference>
<dbReference type="SUPFAM" id="SSF48008">
    <property type="entry name" value="GntR ligand-binding domain-like"/>
    <property type="match status" value="1"/>
</dbReference>
<dbReference type="PANTHER" id="PTHR43537:SF39">
    <property type="entry name" value="HTH-TYPE TRANSCRIPTIONAL REGULATOR MCBR"/>
    <property type="match status" value="1"/>
</dbReference>
<dbReference type="SUPFAM" id="SSF46785">
    <property type="entry name" value="Winged helix' DNA-binding domain"/>
    <property type="match status" value="1"/>
</dbReference>
<keyword evidence="3" id="KW-0804">Transcription</keyword>
<dbReference type="Gene3D" id="1.20.120.530">
    <property type="entry name" value="GntR ligand-binding domain-like"/>
    <property type="match status" value="1"/>
</dbReference>
<keyword evidence="6" id="KW-1185">Reference proteome</keyword>
<dbReference type="InterPro" id="IPR036388">
    <property type="entry name" value="WH-like_DNA-bd_sf"/>
</dbReference>
<dbReference type="EMBL" id="JBEPMC010000002">
    <property type="protein sequence ID" value="MET3578169.1"/>
    <property type="molecule type" value="Genomic_DNA"/>
</dbReference>
<dbReference type="SMART" id="SM00345">
    <property type="entry name" value="HTH_GNTR"/>
    <property type="match status" value="1"/>
</dbReference>
<evidence type="ECO:0000256" key="1">
    <source>
        <dbReference type="ARBA" id="ARBA00023015"/>
    </source>
</evidence>
<gene>
    <name evidence="5" type="ORF">ABID19_001186</name>
</gene>
<dbReference type="Pfam" id="PF00392">
    <property type="entry name" value="GntR"/>
    <property type="match status" value="1"/>
</dbReference>
<dbReference type="InterPro" id="IPR011711">
    <property type="entry name" value="GntR_C"/>
</dbReference>
<accession>A0ABV2GJ42</accession>